<dbReference type="KEGG" id="mind:mvi_60700"/>
<evidence type="ECO:0000259" key="2">
    <source>
        <dbReference type="Pfam" id="PF03428"/>
    </source>
</evidence>
<dbReference type="NCBIfam" id="NF010396">
    <property type="entry name" value="PRK13824.1"/>
    <property type="match status" value="1"/>
</dbReference>
<evidence type="ECO:0000256" key="1">
    <source>
        <dbReference type="SAM" id="MobiDB-lite"/>
    </source>
</evidence>
<dbReference type="AlphaFoldDB" id="A0A8H8X0S6"/>
<dbReference type="Pfam" id="PF03428">
    <property type="entry name" value="RP-C"/>
    <property type="match status" value="1"/>
</dbReference>
<feature type="region of interest" description="Disordered" evidence="1">
    <location>
        <begin position="213"/>
        <end position="249"/>
    </location>
</feature>
<dbReference type="Pfam" id="PF11800">
    <property type="entry name" value="RP-C_C"/>
    <property type="match status" value="1"/>
</dbReference>
<feature type="domain" description="Plasmid replication protein C C-terminal" evidence="3">
    <location>
        <begin position="269"/>
        <end position="368"/>
    </location>
</feature>
<dbReference type="InterPro" id="IPR021760">
    <property type="entry name" value="RepC_C"/>
</dbReference>
<dbReference type="InterPro" id="IPR047611">
    <property type="entry name" value="RepABC_RepC"/>
</dbReference>
<name>A0A8H8X0S6_9HYPH</name>
<dbReference type="NCBIfam" id="NF040974">
    <property type="entry name" value="RepABC_RepC"/>
    <property type="match status" value="1"/>
</dbReference>
<organism evidence="4 5">
    <name type="scientific">Methylobacterium indicum</name>
    <dbReference type="NCBI Taxonomy" id="1775910"/>
    <lineage>
        <taxon>Bacteria</taxon>
        <taxon>Pseudomonadati</taxon>
        <taxon>Pseudomonadota</taxon>
        <taxon>Alphaproteobacteria</taxon>
        <taxon>Hyphomicrobiales</taxon>
        <taxon>Methylobacteriaceae</taxon>
        <taxon>Methylobacterium</taxon>
    </lineage>
</organism>
<dbReference type="InterPro" id="IPR005090">
    <property type="entry name" value="RepC_N"/>
</dbReference>
<feature type="domain" description="Plasmid replication protein C N-terminal" evidence="2">
    <location>
        <begin position="3"/>
        <end position="154"/>
    </location>
</feature>
<protein>
    <submittedName>
        <fullName evidence="4">Replication initiation protein</fullName>
    </submittedName>
</protein>
<keyword evidence="4" id="KW-0614">Plasmid</keyword>
<dbReference type="EMBL" id="AP024146">
    <property type="protein sequence ID" value="BCM87609.1"/>
    <property type="molecule type" value="Genomic_DNA"/>
</dbReference>
<evidence type="ECO:0000313" key="4">
    <source>
        <dbReference type="EMBL" id="BCM87609.1"/>
    </source>
</evidence>
<dbReference type="Proteomes" id="UP000663508">
    <property type="component" value="Plasmid pVL1_1"/>
</dbReference>
<accession>A0A8H8X0S6</accession>
<evidence type="ECO:0000313" key="5">
    <source>
        <dbReference type="Proteomes" id="UP000663508"/>
    </source>
</evidence>
<geneLocation type="plasmid" evidence="4 5">
    <name>pVL1_1</name>
</geneLocation>
<evidence type="ECO:0000259" key="3">
    <source>
        <dbReference type="Pfam" id="PF11800"/>
    </source>
</evidence>
<proteinExistence type="predicted"/>
<gene>
    <name evidence="4" type="primary">repC_2</name>
    <name evidence="4" type="ORF">mvi_60700</name>
</gene>
<sequence length="381" mass="41277">MTVHKWTVFRDVAAARRLLGLNDRAVAVLDALLTFYPETALSTAERNDLIVFPSNASLALRAHGIAEATLRRSLAALIEAGLIIRRDSPNGKRYIRRDQSGTVAQAYGFDLSPLVARAAELAGLAEKVRADVLALRVLRERVTLLRRDCSKMVVALEEAGEALGGANPVRCRFSEIVGALPRRPTVADLDQAADALTDLAIDLSNLLISHQERPEANANPDQDDRHIQSSNPEVLDCEPAPGLGQAEAPWRGEGRAAPVEALPARITYPLGFVIETCPDISNYTRTGIRSWSDLAGTADLVSSALGISQAAWREAQEVMGQDGASVAVAAILQRADHIRCPGAYLRALVERKRMGKFSLGPMLQALIRAKLVVSRPRKPVR</sequence>
<reference evidence="4" key="1">
    <citation type="submission" date="2020-11" db="EMBL/GenBank/DDBJ databases">
        <title>Complete genome sequence of a novel pathogenic Methylobacterium strain isolated from rice in Vietnam.</title>
        <authorList>
            <person name="Lai K."/>
            <person name="Okazaki S."/>
            <person name="Higashi K."/>
            <person name="Mori H."/>
            <person name="Toyoda A."/>
            <person name="Kurokawa K."/>
        </authorList>
    </citation>
    <scope>NUCLEOTIDE SEQUENCE</scope>
    <source>
        <strain evidence="4">VL1</strain>
        <plasmid evidence="4">pVL1_1</plasmid>
    </source>
</reference>